<keyword evidence="1" id="KW-0472">Membrane</keyword>
<comment type="caution">
    <text evidence="2">The sequence shown here is derived from an EMBL/GenBank/DDBJ whole genome shotgun (WGS) entry which is preliminary data.</text>
</comment>
<feature type="transmembrane region" description="Helical" evidence="1">
    <location>
        <begin position="25"/>
        <end position="45"/>
    </location>
</feature>
<sequence length="274" mass="32237">MTGFATHRYCCRRLRLPLWRRRRGIRMIVIGWAVAVAALAVAWMLQRLVRYPGGWRYSFHEEHRAAREALRNARNAVRQVGRAARRERWQALAGVQRAEWAYRRRIRQAETELERLRTPRRGERIGQLGDITLYEHSLVVREDEVPLADLQVRFELARSAHWSYVYLTQPDGRERMERYEDQEHSEDAVRRFTVQIQNAVAATDRVQKQRAEEIRVREAGLRAARQATAPLEAARERLEETRVRHDADLKLPHARAALDDARSVWAELTGRRPL</sequence>
<evidence type="ECO:0000313" key="3">
    <source>
        <dbReference type="Proteomes" id="UP000619244"/>
    </source>
</evidence>
<evidence type="ECO:0000313" key="2">
    <source>
        <dbReference type="EMBL" id="GGY14814.1"/>
    </source>
</evidence>
<evidence type="ECO:0000256" key="1">
    <source>
        <dbReference type="SAM" id="Phobius"/>
    </source>
</evidence>
<dbReference type="Proteomes" id="UP000619244">
    <property type="component" value="Unassembled WGS sequence"/>
</dbReference>
<dbReference type="EMBL" id="BMVU01000097">
    <property type="protein sequence ID" value="GGY14814.1"/>
    <property type="molecule type" value="Genomic_DNA"/>
</dbReference>
<reference evidence="2" key="1">
    <citation type="journal article" date="2014" name="Int. J. Syst. Evol. Microbiol.">
        <title>Complete genome sequence of Corynebacterium casei LMG S-19264T (=DSM 44701T), isolated from a smear-ripened cheese.</title>
        <authorList>
            <consortium name="US DOE Joint Genome Institute (JGI-PGF)"/>
            <person name="Walter F."/>
            <person name="Albersmeier A."/>
            <person name="Kalinowski J."/>
            <person name="Ruckert C."/>
        </authorList>
    </citation>
    <scope>NUCLEOTIDE SEQUENCE</scope>
    <source>
        <strain evidence="2">JCM 4790</strain>
    </source>
</reference>
<gene>
    <name evidence="2" type="ORF">GCM10010358_78580</name>
</gene>
<accession>A0A918P2J2</accession>
<keyword evidence="3" id="KW-1185">Reference proteome</keyword>
<protein>
    <submittedName>
        <fullName evidence="2">Uncharacterized protein</fullName>
    </submittedName>
</protein>
<keyword evidence="1" id="KW-0812">Transmembrane</keyword>
<name>A0A918P2J2_9ACTN</name>
<dbReference type="AlphaFoldDB" id="A0A918P2J2"/>
<keyword evidence="1" id="KW-1133">Transmembrane helix</keyword>
<organism evidence="2 3">
    <name type="scientific">Streptomyces minutiscleroticus</name>
    <dbReference type="NCBI Taxonomy" id="68238"/>
    <lineage>
        <taxon>Bacteria</taxon>
        <taxon>Bacillati</taxon>
        <taxon>Actinomycetota</taxon>
        <taxon>Actinomycetes</taxon>
        <taxon>Kitasatosporales</taxon>
        <taxon>Streptomycetaceae</taxon>
        <taxon>Streptomyces</taxon>
    </lineage>
</organism>
<proteinExistence type="predicted"/>
<reference evidence="2" key="2">
    <citation type="submission" date="2020-09" db="EMBL/GenBank/DDBJ databases">
        <authorList>
            <person name="Sun Q."/>
            <person name="Ohkuma M."/>
        </authorList>
    </citation>
    <scope>NUCLEOTIDE SEQUENCE</scope>
    <source>
        <strain evidence="2">JCM 4790</strain>
    </source>
</reference>